<evidence type="ECO:0000256" key="1">
    <source>
        <dbReference type="ARBA" id="ARBA00022598"/>
    </source>
</evidence>
<protein>
    <submittedName>
        <fullName evidence="4">Carboxylate--amine ligase</fullName>
    </submittedName>
</protein>
<dbReference type="Proteomes" id="UP001141950">
    <property type="component" value="Unassembled WGS sequence"/>
</dbReference>
<dbReference type="AlphaFoldDB" id="A0A9X2MWR7"/>
<dbReference type="GO" id="GO:0008716">
    <property type="term" value="F:D-alanine-D-alanine ligase activity"/>
    <property type="evidence" value="ECO:0007669"/>
    <property type="project" value="InterPro"/>
</dbReference>
<reference evidence="4" key="1">
    <citation type="submission" date="2022-08" db="EMBL/GenBank/DDBJ databases">
        <title>The genomic sequence of strain Paenibacillus sp. SCIV0701.</title>
        <authorList>
            <person name="Zhao H."/>
        </authorList>
    </citation>
    <scope>NUCLEOTIDE SEQUENCE</scope>
    <source>
        <strain evidence="4">SCIV0701</strain>
    </source>
</reference>
<dbReference type="RefSeq" id="WP_257452719.1">
    <property type="nucleotide sequence ID" value="NZ_JANIPJ010000035.1"/>
</dbReference>
<evidence type="ECO:0000313" key="5">
    <source>
        <dbReference type="Proteomes" id="UP001141950"/>
    </source>
</evidence>
<dbReference type="Gene3D" id="3.30.1490.20">
    <property type="entry name" value="ATP-grasp fold, A domain"/>
    <property type="match status" value="1"/>
</dbReference>
<sequence>MRHKAVILGCNYYIGLSAIRCLGMHGIHTVAVDYSPERAYGALSKYTSERLIAPHYKEEKEAFIAFLKEYARKQELPPVLIPCHDSYVEAIDEHLVELRELYLIPQTRQGLYTEVMNKESLHRLARGLGVPVPETIRPDEEDFLERVERELGYPCIVKPTDSPSFVAAFRRKLFIVHHRAELLEAIDQANRAGLDIIVQRIIPGFDDHMYTYDAYLNQESKVTHEVTCQKFRQFPINFGASVYTGQRYVPELMDIGGSFLERIGWKGFAEIEFKKDAKTGVFYLIEVNVRTTNLNELLRKVGINFPYVAYMELVGTPLAPQVIRRDTNRVFWYFYEDMLAVRDYWRSGQLGIGNVLRSLLKPKAYAIWSWRDPKPAFAFASIIAGKLWNKIRRRNRQEEDKKRIGRGQEQDWSG</sequence>
<evidence type="ECO:0000256" key="2">
    <source>
        <dbReference type="PROSITE-ProRule" id="PRU00409"/>
    </source>
</evidence>
<keyword evidence="2" id="KW-0547">Nucleotide-binding</keyword>
<organism evidence="4 5">
    <name type="scientific">Paenibacillus soyae</name>
    <dbReference type="NCBI Taxonomy" id="2969249"/>
    <lineage>
        <taxon>Bacteria</taxon>
        <taxon>Bacillati</taxon>
        <taxon>Bacillota</taxon>
        <taxon>Bacilli</taxon>
        <taxon>Bacillales</taxon>
        <taxon>Paenibacillaceae</taxon>
        <taxon>Paenibacillus</taxon>
    </lineage>
</organism>
<dbReference type="InterPro" id="IPR011095">
    <property type="entry name" value="Dala_Dala_lig_C"/>
</dbReference>
<evidence type="ECO:0000313" key="4">
    <source>
        <dbReference type="EMBL" id="MCR2807850.1"/>
    </source>
</evidence>
<dbReference type="PROSITE" id="PS50975">
    <property type="entry name" value="ATP_GRASP"/>
    <property type="match status" value="1"/>
</dbReference>
<dbReference type="Gene3D" id="3.30.470.20">
    <property type="entry name" value="ATP-grasp fold, B domain"/>
    <property type="match status" value="1"/>
</dbReference>
<dbReference type="Pfam" id="PF07478">
    <property type="entry name" value="Dala_Dala_lig_C"/>
    <property type="match status" value="1"/>
</dbReference>
<feature type="domain" description="ATP-grasp" evidence="3">
    <location>
        <begin position="122"/>
        <end position="314"/>
    </location>
</feature>
<proteinExistence type="predicted"/>
<gene>
    <name evidence="4" type="ORF">NQZ67_28630</name>
</gene>
<comment type="caution">
    <text evidence="4">The sequence shown here is derived from an EMBL/GenBank/DDBJ whole genome shotgun (WGS) entry which is preliminary data.</text>
</comment>
<dbReference type="InterPro" id="IPR013815">
    <property type="entry name" value="ATP_grasp_subdomain_1"/>
</dbReference>
<name>A0A9X2MWR7_9BACL</name>
<dbReference type="InterPro" id="IPR011761">
    <property type="entry name" value="ATP-grasp"/>
</dbReference>
<dbReference type="GO" id="GO:0005524">
    <property type="term" value="F:ATP binding"/>
    <property type="evidence" value="ECO:0007669"/>
    <property type="project" value="UniProtKB-UniRule"/>
</dbReference>
<dbReference type="GO" id="GO:0046872">
    <property type="term" value="F:metal ion binding"/>
    <property type="evidence" value="ECO:0007669"/>
    <property type="project" value="InterPro"/>
</dbReference>
<keyword evidence="2" id="KW-0067">ATP-binding</keyword>
<keyword evidence="5" id="KW-1185">Reference proteome</keyword>
<keyword evidence="1 4" id="KW-0436">Ligase</keyword>
<dbReference type="EMBL" id="JANIPJ010000035">
    <property type="protein sequence ID" value="MCR2807850.1"/>
    <property type="molecule type" value="Genomic_DNA"/>
</dbReference>
<accession>A0A9X2MWR7</accession>
<evidence type="ECO:0000259" key="3">
    <source>
        <dbReference type="PROSITE" id="PS50975"/>
    </source>
</evidence>
<dbReference type="SUPFAM" id="SSF56059">
    <property type="entry name" value="Glutathione synthetase ATP-binding domain-like"/>
    <property type="match status" value="1"/>
</dbReference>